<dbReference type="PANTHER" id="PTHR33281">
    <property type="entry name" value="UPF0187 PROTEIN YNEE"/>
    <property type="match status" value="1"/>
</dbReference>
<keyword evidence="4 9" id="KW-0812">Transmembrane</keyword>
<evidence type="ECO:0000256" key="9">
    <source>
        <dbReference type="SAM" id="Phobius"/>
    </source>
</evidence>
<evidence type="ECO:0008006" key="12">
    <source>
        <dbReference type="Google" id="ProtNLM"/>
    </source>
</evidence>
<evidence type="ECO:0000313" key="11">
    <source>
        <dbReference type="Proteomes" id="UP000326921"/>
    </source>
</evidence>
<keyword evidence="6" id="KW-0406">Ion transport</keyword>
<dbReference type="Proteomes" id="UP000326921">
    <property type="component" value="Chromosome"/>
</dbReference>
<evidence type="ECO:0000256" key="6">
    <source>
        <dbReference type="ARBA" id="ARBA00023065"/>
    </source>
</evidence>
<dbReference type="InterPro" id="IPR044669">
    <property type="entry name" value="YneE/VCCN1/2-like"/>
</dbReference>
<keyword evidence="2" id="KW-0813">Transport</keyword>
<evidence type="ECO:0000256" key="5">
    <source>
        <dbReference type="ARBA" id="ARBA00022989"/>
    </source>
</evidence>
<keyword evidence="7 9" id="KW-0472">Membrane</keyword>
<comment type="subcellular location">
    <subcellularLocation>
        <location evidence="1">Cell membrane</location>
        <topology evidence="1">Multi-pass membrane protein</topology>
    </subcellularLocation>
</comment>
<gene>
    <name evidence="10" type="ORF">GFH32_10100</name>
</gene>
<sequence length="294" mass="33892">MIVYNPKDWFNTISYLHNSKIFKRLLPYLIISIFVSWGLAYVELEYLKLSDRSWIKNITTVHNLLGFVLSLILVFRTNTAYDRWWEARKQWGTLTNTSRTLAIKMNAFLDPQDKVNRSFYRKSIALYAETLFTYLRSDYTKFMLDEVEHPELNSLDEKKHGPNQVAALIYKKTNILYKEQKITGDQLIVINQDITSLTDVTGACERIKNTPIPLGYSAFIKTFIILYTATLPIGLVFSMGYFVAAAVPFIFYVLATLEMIGESIEEPFGSDSDDLPIEKIAANIKKHTQEILLP</sequence>
<dbReference type="AlphaFoldDB" id="A0A5Q0QB23"/>
<protein>
    <recommendedName>
        <fullName evidence="12">Bestrophin</fullName>
    </recommendedName>
</protein>
<keyword evidence="5 9" id="KW-1133">Transmembrane helix</keyword>
<dbReference type="EMBL" id="CP045652">
    <property type="protein sequence ID" value="QGA26656.1"/>
    <property type="molecule type" value="Genomic_DNA"/>
</dbReference>
<organism evidence="10 11">
    <name type="scientific">Sphingobacterium zhuxiongii</name>
    <dbReference type="NCBI Taxonomy" id="2662364"/>
    <lineage>
        <taxon>Bacteria</taxon>
        <taxon>Pseudomonadati</taxon>
        <taxon>Bacteroidota</taxon>
        <taxon>Sphingobacteriia</taxon>
        <taxon>Sphingobacteriales</taxon>
        <taxon>Sphingobacteriaceae</taxon>
        <taxon>Sphingobacterium</taxon>
    </lineage>
</organism>
<keyword evidence="3" id="KW-1003">Cell membrane</keyword>
<proteinExistence type="inferred from homology"/>
<evidence type="ECO:0000256" key="2">
    <source>
        <dbReference type="ARBA" id="ARBA00022448"/>
    </source>
</evidence>
<dbReference type="GO" id="GO:0005886">
    <property type="term" value="C:plasma membrane"/>
    <property type="evidence" value="ECO:0007669"/>
    <property type="project" value="UniProtKB-SubCell"/>
</dbReference>
<dbReference type="GO" id="GO:0005254">
    <property type="term" value="F:chloride channel activity"/>
    <property type="evidence" value="ECO:0007669"/>
    <property type="project" value="InterPro"/>
</dbReference>
<evidence type="ECO:0000256" key="3">
    <source>
        <dbReference type="ARBA" id="ARBA00022475"/>
    </source>
</evidence>
<comment type="similarity">
    <text evidence="8">Belongs to the anion channel-forming bestrophin (TC 1.A.46) family.</text>
</comment>
<dbReference type="Pfam" id="PF25539">
    <property type="entry name" value="Bestrophin_2"/>
    <property type="match status" value="1"/>
</dbReference>
<feature type="transmembrane region" description="Helical" evidence="9">
    <location>
        <begin position="25"/>
        <end position="42"/>
    </location>
</feature>
<name>A0A5Q0QB23_9SPHI</name>
<evidence type="ECO:0000256" key="8">
    <source>
        <dbReference type="ARBA" id="ARBA00034708"/>
    </source>
</evidence>
<accession>A0A5Q0QB23</accession>
<dbReference type="RefSeq" id="WP_153511506.1">
    <property type="nucleotide sequence ID" value="NZ_CP045652.1"/>
</dbReference>
<dbReference type="PANTHER" id="PTHR33281:SF19">
    <property type="entry name" value="VOLTAGE-DEPENDENT ANION CHANNEL-FORMING PROTEIN YNEE"/>
    <property type="match status" value="1"/>
</dbReference>
<feature type="transmembrane region" description="Helical" evidence="9">
    <location>
        <begin position="54"/>
        <end position="75"/>
    </location>
</feature>
<evidence type="ECO:0000313" key="10">
    <source>
        <dbReference type="EMBL" id="QGA26656.1"/>
    </source>
</evidence>
<evidence type="ECO:0000256" key="7">
    <source>
        <dbReference type="ARBA" id="ARBA00023136"/>
    </source>
</evidence>
<evidence type="ECO:0000256" key="4">
    <source>
        <dbReference type="ARBA" id="ARBA00022692"/>
    </source>
</evidence>
<evidence type="ECO:0000256" key="1">
    <source>
        <dbReference type="ARBA" id="ARBA00004651"/>
    </source>
</evidence>
<dbReference type="KEGG" id="sphe:GFH32_10100"/>
<keyword evidence="11" id="KW-1185">Reference proteome</keyword>
<reference evidence="10 11" key="1">
    <citation type="submission" date="2019-10" db="EMBL/GenBank/DDBJ databases">
        <authorList>
            <person name="Dong K."/>
        </authorList>
    </citation>
    <scope>NUCLEOTIDE SEQUENCE [LARGE SCALE GENOMIC DNA]</scope>
    <source>
        <strain evidence="11">dk4302</strain>
    </source>
</reference>